<protein>
    <submittedName>
        <fullName evidence="2">Uncharacterized protein</fullName>
    </submittedName>
</protein>
<feature type="chain" id="PRO_5045533903" evidence="1">
    <location>
        <begin position="29"/>
        <end position="142"/>
    </location>
</feature>
<evidence type="ECO:0000256" key="1">
    <source>
        <dbReference type="SAM" id="SignalP"/>
    </source>
</evidence>
<dbReference type="Proteomes" id="UP001593940">
    <property type="component" value="Unassembled WGS sequence"/>
</dbReference>
<gene>
    <name evidence="2" type="ORF">ACETIH_13610</name>
</gene>
<name>A0ABV6Y9N1_9HYPH</name>
<evidence type="ECO:0000313" key="2">
    <source>
        <dbReference type="EMBL" id="MFC1457742.1"/>
    </source>
</evidence>
<reference evidence="2 3" key="1">
    <citation type="submission" date="2024-09" db="EMBL/GenBank/DDBJ databases">
        <title>Nodulacao em especies de Leguminosae Basais da Amazonia e Caracterizacao dos Rizobios e Bacterias Associadas aos Nodulos.</title>
        <authorList>
            <person name="Jambeiro I.C.A."/>
            <person name="Lopes I.S."/>
            <person name="Aguiar E.R.G.R."/>
            <person name="Santos A.F.J."/>
            <person name="Dos Santos J.M.F."/>
            <person name="Gross E."/>
        </authorList>
    </citation>
    <scope>NUCLEOTIDE SEQUENCE [LARGE SCALE GENOMIC DNA]</scope>
    <source>
        <strain evidence="2 3">BRUESC1165</strain>
    </source>
</reference>
<comment type="caution">
    <text evidence="2">The sequence shown here is derived from an EMBL/GenBank/DDBJ whole genome shotgun (WGS) entry which is preliminary data.</text>
</comment>
<evidence type="ECO:0000313" key="3">
    <source>
        <dbReference type="Proteomes" id="UP001593940"/>
    </source>
</evidence>
<accession>A0ABV6Y9N1</accession>
<dbReference type="EMBL" id="JBHOMY010000031">
    <property type="protein sequence ID" value="MFC1457742.1"/>
    <property type="molecule type" value="Genomic_DNA"/>
</dbReference>
<feature type="signal peptide" evidence="1">
    <location>
        <begin position="1"/>
        <end position="28"/>
    </location>
</feature>
<proteinExistence type="predicted"/>
<sequence>MRVSFNTLMTASLALAGSMIVQPAPAEAQPYWGPNYRAGWGYRPYAYAPRAYYGPRYYGGYRSAYYGPRRYYGYPYRTYRRSNGGAIAAGLIGGLALGAIASAAANPYYAPAYYAPPRCFIERRRIVTPYGRVIVRRVQTCY</sequence>
<organism evidence="2 3">
    <name type="scientific">Microvirga arabica</name>
    <dbReference type="NCBI Taxonomy" id="1128671"/>
    <lineage>
        <taxon>Bacteria</taxon>
        <taxon>Pseudomonadati</taxon>
        <taxon>Pseudomonadota</taxon>
        <taxon>Alphaproteobacteria</taxon>
        <taxon>Hyphomicrobiales</taxon>
        <taxon>Methylobacteriaceae</taxon>
        <taxon>Microvirga</taxon>
    </lineage>
</organism>
<keyword evidence="1" id="KW-0732">Signal</keyword>
<keyword evidence="3" id="KW-1185">Reference proteome</keyword>
<dbReference type="RefSeq" id="WP_203270927.1">
    <property type="nucleotide sequence ID" value="NZ_JAFBID010000008.1"/>
</dbReference>